<dbReference type="Gene3D" id="3.30.1360.120">
    <property type="entry name" value="Probable tRNA modification gtpase trme, domain 1"/>
    <property type="match status" value="1"/>
</dbReference>
<evidence type="ECO:0000313" key="1">
    <source>
        <dbReference type="EMBL" id="GLQ69810.1"/>
    </source>
</evidence>
<sequence>MADILRPASPVKQARVTIGDLGLALLPQKDLVSIGPFRGQADAVSATVKAALGVSLSSGFQEQDSPEGYAVFRAGHSQWFCRGPEGGMLEARLVALCEGRAAVTDQSDSRVRFSLCGPGAAAIAAKLVPVDLRASAFAKDCVALTLAGHIPVILTCREVLLEYEFLVPRSLAQSLFDDIHIAMKGGIPGSDPICSRADKGDYFIPSVEMDPRDDRNARA</sequence>
<evidence type="ECO:0008006" key="3">
    <source>
        <dbReference type="Google" id="ProtNLM"/>
    </source>
</evidence>
<comment type="caution">
    <text evidence="1">The sequence shown here is derived from an EMBL/GenBank/DDBJ whole genome shotgun (WGS) entry which is preliminary data.</text>
</comment>
<name>A0ABQ5X1Y2_9PROT</name>
<evidence type="ECO:0000313" key="2">
    <source>
        <dbReference type="Proteomes" id="UP001156672"/>
    </source>
</evidence>
<dbReference type="InterPro" id="IPR027266">
    <property type="entry name" value="TrmE/GcvT-like"/>
</dbReference>
<dbReference type="Gene3D" id="3.30.70.1520">
    <property type="entry name" value="Heterotetrameric sarcosine oxidase"/>
    <property type="match status" value="1"/>
</dbReference>
<gene>
    <name evidence="1" type="ORF">GCM10007866_22630</name>
</gene>
<accession>A0ABQ5X1Y2</accession>
<reference evidence="2" key="1">
    <citation type="journal article" date="2019" name="Int. J. Syst. Evol. Microbiol.">
        <title>The Global Catalogue of Microorganisms (GCM) 10K type strain sequencing project: providing services to taxonomists for standard genome sequencing and annotation.</title>
        <authorList>
            <consortium name="The Broad Institute Genomics Platform"/>
            <consortium name="The Broad Institute Genome Sequencing Center for Infectious Disease"/>
            <person name="Wu L."/>
            <person name="Ma J."/>
        </authorList>
    </citation>
    <scope>NUCLEOTIDE SEQUENCE [LARGE SCALE GENOMIC DNA]</scope>
    <source>
        <strain evidence="2">NBRC 3250</strain>
    </source>
</reference>
<dbReference type="RefSeq" id="WP_062032316.1">
    <property type="nucleotide sequence ID" value="NZ_BEWL01000011.1"/>
</dbReference>
<dbReference type="EMBL" id="BSNW01000047">
    <property type="protein sequence ID" value="GLQ69810.1"/>
    <property type="molecule type" value="Genomic_DNA"/>
</dbReference>
<protein>
    <recommendedName>
        <fullName evidence="3">Sarcosine oxidase subunit gamma</fullName>
    </recommendedName>
</protein>
<dbReference type="SUPFAM" id="SSF103025">
    <property type="entry name" value="Folate-binding domain"/>
    <property type="match status" value="1"/>
</dbReference>
<dbReference type="Proteomes" id="UP001156672">
    <property type="component" value="Unassembled WGS sequence"/>
</dbReference>
<organism evidence="1 2">
    <name type="scientific">Gluconobacter albidus</name>
    <dbReference type="NCBI Taxonomy" id="318683"/>
    <lineage>
        <taxon>Bacteria</taxon>
        <taxon>Pseudomonadati</taxon>
        <taxon>Pseudomonadota</taxon>
        <taxon>Alphaproteobacteria</taxon>
        <taxon>Acetobacterales</taxon>
        <taxon>Acetobacteraceae</taxon>
        <taxon>Gluconobacter</taxon>
    </lineage>
</organism>
<keyword evidence="2" id="KW-1185">Reference proteome</keyword>
<proteinExistence type="predicted"/>